<organism evidence="1 2">
    <name type="scientific">Roseibium album</name>
    <dbReference type="NCBI Taxonomy" id="311410"/>
    <lineage>
        <taxon>Bacteria</taxon>
        <taxon>Pseudomonadati</taxon>
        <taxon>Pseudomonadota</taxon>
        <taxon>Alphaproteobacteria</taxon>
        <taxon>Hyphomicrobiales</taxon>
        <taxon>Stappiaceae</taxon>
        <taxon>Roseibium</taxon>
    </lineage>
</organism>
<gene>
    <name evidence="1" type="ORF">LA5096_04485</name>
</gene>
<keyword evidence="2" id="KW-1185">Reference proteome</keyword>
<evidence type="ECO:0008006" key="3">
    <source>
        <dbReference type="Google" id="ProtNLM"/>
    </source>
</evidence>
<dbReference type="AlphaFoldDB" id="A0A0M7ATC8"/>
<protein>
    <recommendedName>
        <fullName evidence="3">Class I SAM-dependent methyltransferase</fullName>
    </recommendedName>
</protein>
<dbReference type="SUPFAM" id="SSF53335">
    <property type="entry name" value="S-adenosyl-L-methionine-dependent methyltransferases"/>
    <property type="match status" value="1"/>
</dbReference>
<dbReference type="OrthoDB" id="597524at2"/>
<dbReference type="RefSeq" id="WP_144436139.1">
    <property type="nucleotide sequence ID" value="NZ_CXWA01000008.1"/>
</dbReference>
<dbReference type="Gene3D" id="3.40.50.150">
    <property type="entry name" value="Vaccinia Virus protein VP39"/>
    <property type="match status" value="1"/>
</dbReference>
<reference evidence="2" key="1">
    <citation type="submission" date="2015-07" db="EMBL/GenBank/DDBJ databases">
        <authorList>
            <person name="Rodrigo-Torres Lidia"/>
            <person name="Arahal R.David."/>
        </authorList>
    </citation>
    <scope>NUCLEOTIDE SEQUENCE [LARGE SCALE GENOMIC DNA]</scope>
    <source>
        <strain evidence="2">CECT 5096</strain>
    </source>
</reference>
<dbReference type="STRING" id="311410.LA5095_04218"/>
<dbReference type="GeneID" id="97671775"/>
<name>A0A0M7ATC8_9HYPH</name>
<dbReference type="InterPro" id="IPR029063">
    <property type="entry name" value="SAM-dependent_MTases_sf"/>
</dbReference>
<sequence>MHLVKSDNLIDRGLRAAEYNIFEQNRIWARYSNEKPDVAASLMRTIRALHSRMTDDRELSALSVGAGNEPQFRILQSAFQRGLWLYDIDGAALATIRERQVRQALETVRLVQGDYRRDFQDSSVARQSLETIFDGQRQDLITLHHCLYYSKASEWPCLVRALYDQVLTPTGAIHMVMMSARETAPFTTTWLYNHFAGEYFGSSTDQDLPGLRHELSHNKGLIDCEFISETHKVQFWVDDFDLFMSVVWMILLYPQGHDYSLDQKIEITEFIIEHFWLPQRPLVQTQDYVTLHKSGSGRAPS</sequence>
<accession>A0A0M7ATC8</accession>
<dbReference type="EMBL" id="CXWC01000012">
    <property type="protein sequence ID" value="CTQ75670.1"/>
    <property type="molecule type" value="Genomic_DNA"/>
</dbReference>
<proteinExistence type="predicted"/>
<evidence type="ECO:0000313" key="1">
    <source>
        <dbReference type="EMBL" id="CTQ75670.1"/>
    </source>
</evidence>
<dbReference type="Proteomes" id="UP000049983">
    <property type="component" value="Unassembled WGS sequence"/>
</dbReference>
<evidence type="ECO:0000313" key="2">
    <source>
        <dbReference type="Proteomes" id="UP000049983"/>
    </source>
</evidence>